<evidence type="ECO:0000313" key="1">
    <source>
        <dbReference type="EMBL" id="GGK28350.1"/>
    </source>
</evidence>
<accession>A0ABQ2EWI2</accession>
<name>A0ABQ2EWI2_9ACTN</name>
<protein>
    <submittedName>
        <fullName evidence="1">Uncharacterized protein</fullName>
    </submittedName>
</protein>
<evidence type="ECO:0000313" key="2">
    <source>
        <dbReference type="Proteomes" id="UP000660265"/>
    </source>
</evidence>
<organism evidence="1 2">
    <name type="scientific">Streptomyces camponoticapitis</name>
    <dbReference type="NCBI Taxonomy" id="1616125"/>
    <lineage>
        <taxon>Bacteria</taxon>
        <taxon>Bacillati</taxon>
        <taxon>Actinomycetota</taxon>
        <taxon>Actinomycetes</taxon>
        <taxon>Kitasatosporales</taxon>
        <taxon>Streptomycetaceae</taxon>
        <taxon>Streptomyces</taxon>
    </lineage>
</organism>
<reference evidence="2" key="1">
    <citation type="journal article" date="2019" name="Int. J. Syst. Evol. Microbiol.">
        <title>The Global Catalogue of Microorganisms (GCM) 10K type strain sequencing project: providing services to taxonomists for standard genome sequencing and annotation.</title>
        <authorList>
            <consortium name="The Broad Institute Genomics Platform"/>
            <consortium name="The Broad Institute Genome Sequencing Center for Infectious Disease"/>
            <person name="Wu L."/>
            <person name="Ma J."/>
        </authorList>
    </citation>
    <scope>NUCLEOTIDE SEQUENCE [LARGE SCALE GENOMIC DNA]</scope>
    <source>
        <strain evidence="2">CGMCC 4.7275</strain>
    </source>
</reference>
<proteinExistence type="predicted"/>
<comment type="caution">
    <text evidence="1">The sequence shown here is derived from an EMBL/GenBank/DDBJ whole genome shotgun (WGS) entry which is preliminary data.</text>
</comment>
<dbReference type="Proteomes" id="UP000660265">
    <property type="component" value="Unassembled WGS sequence"/>
</dbReference>
<sequence length="51" mass="5566">MQYEASRSSVHKVGVGAPACGNKQFVSLQHFRTFRTLKVEQQDAAFAGGPQ</sequence>
<gene>
    <name evidence="1" type="ORF">GCM10011583_70420</name>
</gene>
<keyword evidence="2" id="KW-1185">Reference proteome</keyword>
<dbReference type="EMBL" id="BMMV01000036">
    <property type="protein sequence ID" value="GGK28350.1"/>
    <property type="molecule type" value="Genomic_DNA"/>
</dbReference>